<gene>
    <name evidence="3" type="ORF">JJQ90_04350</name>
</gene>
<keyword evidence="4" id="KW-1185">Reference proteome</keyword>
<proteinExistence type="inferred from homology"/>
<name>A0ABS6H6E5_9PROT</name>
<dbReference type="InterPro" id="IPR005064">
    <property type="entry name" value="BUG"/>
</dbReference>
<evidence type="ECO:0000313" key="3">
    <source>
        <dbReference type="EMBL" id="MBU8542920.1"/>
    </source>
</evidence>
<comment type="similarity">
    <text evidence="1">Belongs to the UPF0065 (bug) family.</text>
</comment>
<dbReference type="PIRSF" id="PIRSF017082">
    <property type="entry name" value="YflP"/>
    <property type="match status" value="1"/>
</dbReference>
<feature type="signal peptide" evidence="2">
    <location>
        <begin position="1"/>
        <end position="27"/>
    </location>
</feature>
<evidence type="ECO:0000313" key="4">
    <source>
        <dbReference type="Proteomes" id="UP000689967"/>
    </source>
</evidence>
<dbReference type="RefSeq" id="WP_216873205.1">
    <property type="nucleotide sequence ID" value="NZ_JAERQM010000001.1"/>
</dbReference>
<comment type="caution">
    <text evidence="3">The sequence shown here is derived from an EMBL/GenBank/DDBJ whole genome shotgun (WGS) entry which is preliminary data.</text>
</comment>
<sequence length="331" mass="34568">MTIHTTRRTLLGAALATPALLAGTARAQSAWPGGQPITLIIPFAPGGPTDAVGRMLAEAMTRDLGVNVVAQNVGGAGGTIGVNRVAQARPDGHTILLHNIGMATAPTLYRRLPYNPLTAFEMLGLVTATPMVWLTRPDFPAANFGEMLRLIREGGERINLGNAGLGSASQLCGTLLQASLGTRFTAVSFAGSGPIYPELMAGRLDIYCDQTTSAIPFIQSNQIKALAVTTSAPLPAVPGVPTAVQGGLAGFEVAIWHGLYAPAGTPKPVQDRLNAALRFALADARVVERMTGLGSPPEPVARQNGEVHRAHLAAEIERWRPVLVAAGQFAD</sequence>
<dbReference type="PANTHER" id="PTHR42928:SF5">
    <property type="entry name" value="BLR1237 PROTEIN"/>
    <property type="match status" value="1"/>
</dbReference>
<reference evidence="3 4" key="1">
    <citation type="submission" date="2021-01" db="EMBL/GenBank/DDBJ databases">
        <title>Roseomonas sp. nov, a bacterium isolated from an oil production mixture in Yumen Oilfield.</title>
        <authorList>
            <person name="Wu D."/>
        </authorList>
    </citation>
    <scope>NUCLEOTIDE SEQUENCE [LARGE SCALE GENOMIC DNA]</scope>
    <source>
        <strain evidence="3 4">ROY-5-3</strain>
    </source>
</reference>
<accession>A0ABS6H6E5</accession>
<dbReference type="EMBL" id="JAERQM010000001">
    <property type="protein sequence ID" value="MBU8542920.1"/>
    <property type="molecule type" value="Genomic_DNA"/>
</dbReference>
<organism evidence="3 4">
    <name type="scientific">Falsiroseomonas oleicola</name>
    <dbReference type="NCBI Taxonomy" id="2801474"/>
    <lineage>
        <taxon>Bacteria</taxon>
        <taxon>Pseudomonadati</taxon>
        <taxon>Pseudomonadota</taxon>
        <taxon>Alphaproteobacteria</taxon>
        <taxon>Acetobacterales</taxon>
        <taxon>Roseomonadaceae</taxon>
        <taxon>Falsiroseomonas</taxon>
    </lineage>
</organism>
<dbReference type="Pfam" id="PF03401">
    <property type="entry name" value="TctC"/>
    <property type="match status" value="1"/>
</dbReference>
<keyword evidence="2" id="KW-0732">Signal</keyword>
<dbReference type="Proteomes" id="UP000689967">
    <property type="component" value="Unassembled WGS sequence"/>
</dbReference>
<protein>
    <submittedName>
        <fullName evidence="3">Tripartite tricarboxylate transporter substrate binding protein BugD</fullName>
    </submittedName>
</protein>
<evidence type="ECO:0000256" key="2">
    <source>
        <dbReference type="SAM" id="SignalP"/>
    </source>
</evidence>
<dbReference type="PROSITE" id="PS51318">
    <property type="entry name" value="TAT"/>
    <property type="match status" value="1"/>
</dbReference>
<dbReference type="PANTHER" id="PTHR42928">
    <property type="entry name" value="TRICARBOXYLATE-BINDING PROTEIN"/>
    <property type="match status" value="1"/>
</dbReference>
<feature type="chain" id="PRO_5045718275" evidence="2">
    <location>
        <begin position="28"/>
        <end position="331"/>
    </location>
</feature>
<evidence type="ECO:0000256" key="1">
    <source>
        <dbReference type="ARBA" id="ARBA00006987"/>
    </source>
</evidence>
<dbReference type="InterPro" id="IPR006311">
    <property type="entry name" value="TAT_signal"/>
</dbReference>